<evidence type="ECO:0000313" key="5">
    <source>
        <dbReference type="Proteomes" id="UP001165460"/>
    </source>
</evidence>
<protein>
    <submittedName>
        <fullName evidence="4">Helix-turn-helix domain-containing protein</fullName>
    </submittedName>
</protein>
<sequence>MPQTPLVKEIGKNIRQLRLDADKGQTEVAKALDISVAALSKIESGLTDLNISRLAQIAKYFKVSVISIISKDIVSGASQDLVEKLSQLKNKLADKDREVMKLQQKVISLYEKLGI</sequence>
<evidence type="ECO:0000313" key="4">
    <source>
        <dbReference type="EMBL" id="MCJ0743146.1"/>
    </source>
</evidence>
<dbReference type="PANTHER" id="PTHR46558:SF11">
    <property type="entry name" value="HTH-TYPE TRANSCRIPTIONAL REGULATOR XRE"/>
    <property type="match status" value="1"/>
</dbReference>
<evidence type="ECO:0000256" key="1">
    <source>
        <dbReference type="ARBA" id="ARBA00023125"/>
    </source>
</evidence>
<organism evidence="4 5">
    <name type="scientific">Pedobacter montanisoli</name>
    <dbReference type="NCBI Taxonomy" id="2923277"/>
    <lineage>
        <taxon>Bacteria</taxon>
        <taxon>Pseudomonadati</taxon>
        <taxon>Bacteroidota</taxon>
        <taxon>Sphingobacteriia</taxon>
        <taxon>Sphingobacteriales</taxon>
        <taxon>Sphingobacteriaceae</taxon>
        <taxon>Pedobacter</taxon>
    </lineage>
</organism>
<keyword evidence="1" id="KW-0238">DNA-binding</keyword>
<dbReference type="SMART" id="SM00530">
    <property type="entry name" value="HTH_XRE"/>
    <property type="match status" value="1"/>
</dbReference>
<dbReference type="Proteomes" id="UP001165460">
    <property type="component" value="Unassembled WGS sequence"/>
</dbReference>
<dbReference type="RefSeq" id="WP_243362222.1">
    <property type="nucleotide sequence ID" value="NZ_JALGBH010000002.1"/>
</dbReference>
<dbReference type="PANTHER" id="PTHR46558">
    <property type="entry name" value="TRACRIPTIONAL REGULATORY PROTEIN-RELATED-RELATED"/>
    <property type="match status" value="1"/>
</dbReference>
<dbReference type="Pfam" id="PF01381">
    <property type="entry name" value="HTH_3"/>
    <property type="match status" value="1"/>
</dbReference>
<evidence type="ECO:0000256" key="2">
    <source>
        <dbReference type="SAM" id="Coils"/>
    </source>
</evidence>
<dbReference type="Gene3D" id="1.10.260.40">
    <property type="entry name" value="lambda repressor-like DNA-binding domains"/>
    <property type="match status" value="1"/>
</dbReference>
<reference evidence="4" key="1">
    <citation type="submission" date="2022-03" db="EMBL/GenBank/DDBJ databases">
        <authorList>
            <person name="Woo C.Y."/>
        </authorList>
    </citation>
    <scope>NUCLEOTIDE SEQUENCE</scope>
    <source>
        <strain evidence="4">CYS-01</strain>
    </source>
</reference>
<dbReference type="PROSITE" id="PS50943">
    <property type="entry name" value="HTH_CROC1"/>
    <property type="match status" value="1"/>
</dbReference>
<feature type="domain" description="HTH cro/C1-type" evidence="3">
    <location>
        <begin position="14"/>
        <end position="68"/>
    </location>
</feature>
<name>A0ABS9ZXV9_9SPHI</name>
<dbReference type="InterPro" id="IPR010982">
    <property type="entry name" value="Lambda_DNA-bd_dom_sf"/>
</dbReference>
<dbReference type="EMBL" id="JALGBH010000002">
    <property type="protein sequence ID" value="MCJ0743146.1"/>
    <property type="molecule type" value="Genomic_DNA"/>
</dbReference>
<proteinExistence type="predicted"/>
<feature type="coiled-coil region" evidence="2">
    <location>
        <begin position="78"/>
        <end position="105"/>
    </location>
</feature>
<dbReference type="SUPFAM" id="SSF47413">
    <property type="entry name" value="lambda repressor-like DNA-binding domains"/>
    <property type="match status" value="1"/>
</dbReference>
<dbReference type="InterPro" id="IPR001387">
    <property type="entry name" value="Cro/C1-type_HTH"/>
</dbReference>
<dbReference type="CDD" id="cd00093">
    <property type="entry name" value="HTH_XRE"/>
    <property type="match status" value="1"/>
</dbReference>
<accession>A0ABS9ZXV9</accession>
<gene>
    <name evidence="4" type="ORF">MMF97_10520</name>
</gene>
<comment type="caution">
    <text evidence="4">The sequence shown here is derived from an EMBL/GenBank/DDBJ whole genome shotgun (WGS) entry which is preliminary data.</text>
</comment>
<keyword evidence="5" id="KW-1185">Reference proteome</keyword>
<evidence type="ECO:0000259" key="3">
    <source>
        <dbReference type="PROSITE" id="PS50943"/>
    </source>
</evidence>
<keyword evidence="2" id="KW-0175">Coiled coil</keyword>